<reference evidence="2 3" key="1">
    <citation type="submission" date="2015-05" db="EMBL/GenBank/DDBJ databases">
        <authorList>
            <person name="Tang B."/>
            <person name="Yu Y."/>
        </authorList>
    </citation>
    <scope>NUCLEOTIDE SEQUENCE [LARGE SCALE GENOMIC DNA]</scope>
    <source>
        <strain evidence="2 3">DSM 7029</strain>
    </source>
</reference>
<evidence type="ECO:0000256" key="1">
    <source>
        <dbReference type="SAM" id="MobiDB-lite"/>
    </source>
</evidence>
<keyword evidence="3" id="KW-1185">Reference proteome</keyword>
<dbReference type="AlphaFoldDB" id="A0A0G3BT51"/>
<sequence length="392" mass="42574">MLLLVLFVALSHFWLTGEVADRLPTAEGEAMPQRLQVMYTRQLELAPPPPAPAPARRPAAAPRPRRSARVPTPVPTPEMPAASASAPDAAASVAEPALPADLQPVEATASAPEAVASAPVADPAASAVAEAASAAAPSATASGSDAAGGEPAGTGTAPQAFEWPPSTRMSYTLSGYYRGEVSGSAQVEWIKEGDRYQVHVDVYVGPSFAPLMSRRMSSDGAITPDGLAPRRYDEVTSMPFRQRRASVVFEPEWVTLNNGRQVPAQPGVQDTASQFVQLTQRLLRHPELLRPGQAIEFPLALPRRQDRWRYDVVGEERLETPFGSLPAYHLVPRREVASRDELTAEIWFAPSLMYLPVRIRIQQDAETYIDLMLSKLPEQALPVMRRNRETPP</sequence>
<name>A0A0G3BT51_9BURK</name>
<feature type="region of interest" description="Disordered" evidence="1">
    <location>
        <begin position="45"/>
        <end position="93"/>
    </location>
</feature>
<evidence type="ECO:0008006" key="4">
    <source>
        <dbReference type="Google" id="ProtNLM"/>
    </source>
</evidence>
<proteinExistence type="predicted"/>
<feature type="compositionally biased region" description="Pro residues" evidence="1">
    <location>
        <begin position="46"/>
        <end position="55"/>
    </location>
</feature>
<accession>A0A0G3BT51</accession>
<gene>
    <name evidence="2" type="ORF">AAW51_4497</name>
</gene>
<feature type="compositionally biased region" description="Low complexity" evidence="1">
    <location>
        <begin position="80"/>
        <end position="93"/>
    </location>
</feature>
<dbReference type="KEGG" id="pbh:AAW51_4497"/>
<dbReference type="Proteomes" id="UP000035352">
    <property type="component" value="Chromosome"/>
</dbReference>
<dbReference type="EMBL" id="CP011371">
    <property type="protein sequence ID" value="AKJ31188.1"/>
    <property type="molecule type" value="Genomic_DNA"/>
</dbReference>
<evidence type="ECO:0000313" key="2">
    <source>
        <dbReference type="EMBL" id="AKJ31188.1"/>
    </source>
</evidence>
<feature type="compositionally biased region" description="Low complexity" evidence="1">
    <location>
        <begin position="139"/>
        <end position="158"/>
    </location>
</feature>
<dbReference type="Pfam" id="PF11306">
    <property type="entry name" value="DUF3108"/>
    <property type="match status" value="1"/>
</dbReference>
<dbReference type="RefSeq" id="WP_169788072.1">
    <property type="nucleotide sequence ID" value="NZ_CP011371.1"/>
</dbReference>
<feature type="region of interest" description="Disordered" evidence="1">
    <location>
        <begin position="139"/>
        <end position="164"/>
    </location>
</feature>
<protein>
    <recommendedName>
        <fullName evidence="4">DUF3108 domain-containing protein</fullName>
    </recommendedName>
</protein>
<organism evidence="2 3">
    <name type="scientific">Caldimonas brevitalea</name>
    <dbReference type="NCBI Taxonomy" id="413882"/>
    <lineage>
        <taxon>Bacteria</taxon>
        <taxon>Pseudomonadati</taxon>
        <taxon>Pseudomonadota</taxon>
        <taxon>Betaproteobacteria</taxon>
        <taxon>Burkholderiales</taxon>
        <taxon>Sphaerotilaceae</taxon>
        <taxon>Caldimonas</taxon>
    </lineage>
</organism>
<evidence type="ECO:0000313" key="3">
    <source>
        <dbReference type="Proteomes" id="UP000035352"/>
    </source>
</evidence>
<dbReference type="InterPro" id="IPR021457">
    <property type="entry name" value="DUF3108"/>
</dbReference>
<dbReference type="STRING" id="413882.AAW51_4497"/>